<keyword evidence="5" id="KW-1185">Reference proteome</keyword>
<accession>A0A2U3EE13</accession>
<dbReference type="Proteomes" id="UP001287286">
    <property type="component" value="Unassembled WGS sequence"/>
</dbReference>
<dbReference type="EMBL" id="JAWRVI010000010">
    <property type="protein sequence ID" value="KAK4091771.1"/>
    <property type="molecule type" value="Genomic_DNA"/>
</dbReference>
<reference evidence="2" key="3">
    <citation type="submission" date="2023-11" db="EMBL/GenBank/DDBJ databases">
        <authorList>
            <person name="Beijen E."/>
            <person name="Ohm R.A."/>
        </authorList>
    </citation>
    <scope>NUCLEOTIDE SEQUENCE</scope>
    <source>
        <strain evidence="2">CBS 150709</strain>
    </source>
</reference>
<organism evidence="3 4">
    <name type="scientific">Purpureocillium lilacinum</name>
    <name type="common">Paecilomyces lilacinus</name>
    <dbReference type="NCBI Taxonomy" id="33203"/>
    <lineage>
        <taxon>Eukaryota</taxon>
        <taxon>Fungi</taxon>
        <taxon>Dikarya</taxon>
        <taxon>Ascomycota</taxon>
        <taxon>Pezizomycotina</taxon>
        <taxon>Sordariomycetes</taxon>
        <taxon>Hypocreomycetidae</taxon>
        <taxon>Hypocreales</taxon>
        <taxon>Ophiocordycipitaceae</taxon>
        <taxon>Purpureocillium</taxon>
    </lineage>
</organism>
<feature type="compositionally biased region" description="Low complexity" evidence="1">
    <location>
        <begin position="80"/>
        <end position="89"/>
    </location>
</feature>
<sequence length="156" mass="16584">MASRAQELADTAFITAPAGFRRAHPALGDMNRNVSLGALLEFGNFGFGAASDLGLRTHDSGCPARRGSSLSPAPLPLSPFPTLAAPAAARQRVPFEGHLHDEQLRLAKTERGARPNSSGDQPFSPKPSRHSQRSSNPKVRRRASTAPAGRLSMSLH</sequence>
<protein>
    <submittedName>
        <fullName evidence="3">Uncharacterized protein</fullName>
    </submittedName>
</protein>
<comment type="caution">
    <text evidence="3">The sequence shown here is derived from an EMBL/GenBank/DDBJ whole genome shotgun (WGS) entry which is preliminary data.</text>
</comment>
<feature type="compositionally biased region" description="Basic residues" evidence="1">
    <location>
        <begin position="127"/>
        <end position="143"/>
    </location>
</feature>
<gene>
    <name evidence="3" type="ORF">PCL_09708</name>
    <name evidence="2" type="ORF">Purlil1_3610</name>
</gene>
<reference evidence="2 5" key="4">
    <citation type="journal article" date="2024" name="Microbiol. Resour. Announc.">
        <title>Genome annotations for the ascomycete fungi Trichoderma harzianum, Trichoderma aggressivum, and Purpureocillium lilacinum.</title>
        <authorList>
            <person name="Beijen E.P.W."/>
            <person name="Ohm R.A."/>
        </authorList>
    </citation>
    <scope>NUCLEOTIDE SEQUENCE [LARGE SCALE GENOMIC DNA]</scope>
    <source>
        <strain evidence="2 5">CBS 150709</strain>
    </source>
</reference>
<feature type="region of interest" description="Disordered" evidence="1">
    <location>
        <begin position="53"/>
        <end position="156"/>
    </location>
</feature>
<reference evidence="3 4" key="2">
    <citation type="journal article" date="2016" name="Front. Microbiol.">
        <title>Genome and transcriptome sequences reveal the specific parasitism of the nematophagous Purpureocillium lilacinum 36-1.</title>
        <authorList>
            <person name="Xie J."/>
            <person name="Li S."/>
            <person name="Mo C."/>
            <person name="Xiao X."/>
            <person name="Peng D."/>
            <person name="Wang G."/>
            <person name="Xiao Y."/>
        </authorList>
    </citation>
    <scope>NUCLEOTIDE SEQUENCE [LARGE SCALE GENOMIC DNA]</scope>
    <source>
        <strain evidence="3 4">36-1</strain>
    </source>
</reference>
<dbReference type="EMBL" id="LCWV01000005">
    <property type="protein sequence ID" value="PWI72693.1"/>
    <property type="molecule type" value="Genomic_DNA"/>
</dbReference>
<reference evidence="3" key="1">
    <citation type="submission" date="2015-05" db="EMBL/GenBank/DDBJ databases">
        <authorList>
            <person name="Wang D.B."/>
            <person name="Wang M."/>
        </authorList>
    </citation>
    <scope>NUCLEOTIDE SEQUENCE</scope>
    <source>
        <strain evidence="3">36-1</strain>
    </source>
</reference>
<evidence type="ECO:0000256" key="1">
    <source>
        <dbReference type="SAM" id="MobiDB-lite"/>
    </source>
</evidence>
<dbReference type="AlphaFoldDB" id="A0A2U3EE13"/>
<feature type="compositionally biased region" description="Basic and acidic residues" evidence="1">
    <location>
        <begin position="93"/>
        <end position="113"/>
    </location>
</feature>
<evidence type="ECO:0000313" key="2">
    <source>
        <dbReference type="EMBL" id="KAK4091771.1"/>
    </source>
</evidence>
<proteinExistence type="predicted"/>
<evidence type="ECO:0000313" key="5">
    <source>
        <dbReference type="Proteomes" id="UP001287286"/>
    </source>
</evidence>
<evidence type="ECO:0000313" key="4">
    <source>
        <dbReference type="Proteomes" id="UP000245956"/>
    </source>
</evidence>
<evidence type="ECO:0000313" key="3">
    <source>
        <dbReference type="EMBL" id="PWI72693.1"/>
    </source>
</evidence>
<name>A0A2U3EE13_PURLI</name>
<dbReference type="Proteomes" id="UP000245956">
    <property type="component" value="Unassembled WGS sequence"/>
</dbReference>